<sequence>MRPQECCAIHQPQTSGLDIKSSGCWSGVAEAPEILIAILCSIVTWEFTVQNDLGRKYGALQEQQQEYHLTLEEPTRAFLFHPSPGLMLGSCLVFGCCVSSFAQRRQSQDPLQFVVFLVVLGAAALVGYGLQASTNLILLGYLPSATCAAMTISISGHGLYRLSNPQAENGADEEKAQLLG</sequence>
<dbReference type="EMBL" id="MU864447">
    <property type="protein sequence ID" value="KAK4185534.1"/>
    <property type="molecule type" value="Genomic_DNA"/>
</dbReference>
<reference evidence="2" key="1">
    <citation type="journal article" date="2023" name="Mol. Phylogenet. Evol.">
        <title>Genome-scale phylogeny and comparative genomics of the fungal order Sordariales.</title>
        <authorList>
            <person name="Hensen N."/>
            <person name="Bonometti L."/>
            <person name="Westerberg I."/>
            <person name="Brannstrom I.O."/>
            <person name="Guillou S."/>
            <person name="Cros-Aarteil S."/>
            <person name="Calhoun S."/>
            <person name="Haridas S."/>
            <person name="Kuo A."/>
            <person name="Mondo S."/>
            <person name="Pangilinan J."/>
            <person name="Riley R."/>
            <person name="LaButti K."/>
            <person name="Andreopoulos B."/>
            <person name="Lipzen A."/>
            <person name="Chen C."/>
            <person name="Yan M."/>
            <person name="Daum C."/>
            <person name="Ng V."/>
            <person name="Clum A."/>
            <person name="Steindorff A."/>
            <person name="Ohm R.A."/>
            <person name="Martin F."/>
            <person name="Silar P."/>
            <person name="Natvig D.O."/>
            <person name="Lalanne C."/>
            <person name="Gautier V."/>
            <person name="Ament-Velasquez S.L."/>
            <person name="Kruys A."/>
            <person name="Hutchinson M.I."/>
            <person name="Powell A.J."/>
            <person name="Barry K."/>
            <person name="Miller A.N."/>
            <person name="Grigoriev I.V."/>
            <person name="Debuchy R."/>
            <person name="Gladieux P."/>
            <person name="Hiltunen Thoren M."/>
            <person name="Johannesson H."/>
        </authorList>
    </citation>
    <scope>NUCLEOTIDE SEQUENCE</scope>
    <source>
        <strain evidence="2">PSN309</strain>
    </source>
</reference>
<evidence type="ECO:0000313" key="2">
    <source>
        <dbReference type="EMBL" id="KAK4185534.1"/>
    </source>
</evidence>
<dbReference type="Proteomes" id="UP001302126">
    <property type="component" value="Unassembled WGS sequence"/>
</dbReference>
<evidence type="ECO:0000313" key="3">
    <source>
        <dbReference type="Proteomes" id="UP001302126"/>
    </source>
</evidence>
<feature type="transmembrane region" description="Helical" evidence="1">
    <location>
        <begin position="113"/>
        <end position="130"/>
    </location>
</feature>
<name>A0AAN6WP92_9PEZI</name>
<feature type="transmembrane region" description="Helical" evidence="1">
    <location>
        <begin position="136"/>
        <end position="154"/>
    </location>
</feature>
<dbReference type="AlphaFoldDB" id="A0AAN6WP92"/>
<keyword evidence="1" id="KW-0472">Membrane</keyword>
<proteinExistence type="predicted"/>
<reference evidence="2" key="2">
    <citation type="submission" date="2023-05" db="EMBL/GenBank/DDBJ databases">
        <authorList>
            <consortium name="Lawrence Berkeley National Laboratory"/>
            <person name="Steindorff A."/>
            <person name="Hensen N."/>
            <person name="Bonometti L."/>
            <person name="Westerberg I."/>
            <person name="Brannstrom I.O."/>
            <person name="Guillou S."/>
            <person name="Cros-Aarteil S."/>
            <person name="Calhoun S."/>
            <person name="Haridas S."/>
            <person name="Kuo A."/>
            <person name="Mondo S."/>
            <person name="Pangilinan J."/>
            <person name="Riley R."/>
            <person name="Labutti K."/>
            <person name="Andreopoulos B."/>
            <person name="Lipzen A."/>
            <person name="Chen C."/>
            <person name="Yanf M."/>
            <person name="Daum C."/>
            <person name="Ng V."/>
            <person name="Clum A."/>
            <person name="Ohm R."/>
            <person name="Martin F."/>
            <person name="Silar P."/>
            <person name="Natvig D."/>
            <person name="Lalanne C."/>
            <person name="Gautier V."/>
            <person name="Ament-Velasquez S.L."/>
            <person name="Kruys A."/>
            <person name="Hutchinson M.I."/>
            <person name="Powell A.J."/>
            <person name="Barry K."/>
            <person name="Miller A.N."/>
            <person name="Grigoriev I.V."/>
            <person name="Debuchy R."/>
            <person name="Gladieux P."/>
            <person name="Thoren M.H."/>
            <person name="Johannesson H."/>
        </authorList>
    </citation>
    <scope>NUCLEOTIDE SEQUENCE</scope>
    <source>
        <strain evidence="2">PSN309</strain>
    </source>
</reference>
<comment type="caution">
    <text evidence="2">The sequence shown here is derived from an EMBL/GenBank/DDBJ whole genome shotgun (WGS) entry which is preliminary data.</text>
</comment>
<protein>
    <submittedName>
        <fullName evidence="2">Uncharacterized protein</fullName>
    </submittedName>
</protein>
<accession>A0AAN6WP92</accession>
<evidence type="ECO:0000256" key="1">
    <source>
        <dbReference type="SAM" id="Phobius"/>
    </source>
</evidence>
<keyword evidence="1" id="KW-1133">Transmembrane helix</keyword>
<keyword evidence="1" id="KW-0812">Transmembrane</keyword>
<organism evidence="2 3">
    <name type="scientific">Podospora australis</name>
    <dbReference type="NCBI Taxonomy" id="1536484"/>
    <lineage>
        <taxon>Eukaryota</taxon>
        <taxon>Fungi</taxon>
        <taxon>Dikarya</taxon>
        <taxon>Ascomycota</taxon>
        <taxon>Pezizomycotina</taxon>
        <taxon>Sordariomycetes</taxon>
        <taxon>Sordariomycetidae</taxon>
        <taxon>Sordariales</taxon>
        <taxon>Podosporaceae</taxon>
        <taxon>Podospora</taxon>
    </lineage>
</organism>
<gene>
    <name evidence="2" type="ORF">QBC35DRAFT_389333</name>
</gene>
<keyword evidence="3" id="KW-1185">Reference proteome</keyword>